<reference evidence="1 2" key="1">
    <citation type="submission" date="2006-10" db="EMBL/GenBank/DDBJ databases">
        <title>Complete sequence of Syntrophobacter fumaroxidans MPOB.</title>
        <authorList>
            <consortium name="US DOE Joint Genome Institute"/>
            <person name="Copeland A."/>
            <person name="Lucas S."/>
            <person name="Lapidus A."/>
            <person name="Barry K."/>
            <person name="Detter J.C."/>
            <person name="Glavina del Rio T."/>
            <person name="Hammon N."/>
            <person name="Israni S."/>
            <person name="Pitluck S."/>
            <person name="Goltsman E.G."/>
            <person name="Martinez M."/>
            <person name="Schmutz J."/>
            <person name="Larimer F."/>
            <person name="Land M."/>
            <person name="Hauser L."/>
            <person name="Kyrpides N."/>
            <person name="Kim E."/>
            <person name="Boone D.R."/>
            <person name="Brockman F."/>
            <person name="Culley D."/>
            <person name="Ferry J."/>
            <person name="Gunsalus R."/>
            <person name="McInerney M.J."/>
            <person name="Morrison M."/>
            <person name="Plugge C."/>
            <person name="Rohlin L."/>
            <person name="Scholten J."/>
            <person name="Sieber J."/>
            <person name="Stams A.J.M."/>
            <person name="Worm P."/>
            <person name="Henstra A.M."/>
            <person name="Richardson P."/>
        </authorList>
    </citation>
    <scope>NUCLEOTIDE SEQUENCE [LARGE SCALE GENOMIC DNA]</scope>
    <source>
        <strain evidence="2">DSM 10017 / MPOB</strain>
    </source>
</reference>
<organism evidence="1 2">
    <name type="scientific">Syntrophobacter fumaroxidans (strain DSM 10017 / MPOB)</name>
    <dbReference type="NCBI Taxonomy" id="335543"/>
    <lineage>
        <taxon>Bacteria</taxon>
        <taxon>Pseudomonadati</taxon>
        <taxon>Thermodesulfobacteriota</taxon>
        <taxon>Syntrophobacteria</taxon>
        <taxon>Syntrophobacterales</taxon>
        <taxon>Syntrophobacteraceae</taxon>
        <taxon>Syntrophobacter</taxon>
    </lineage>
</organism>
<dbReference type="InParanoid" id="A0LJY0"/>
<dbReference type="HOGENOM" id="CLU_105410_0_0_7"/>
<accession>A0LJY0</accession>
<dbReference type="Pfam" id="PF14345">
    <property type="entry name" value="GDYXXLXY"/>
    <property type="match status" value="1"/>
</dbReference>
<evidence type="ECO:0000313" key="2">
    <source>
        <dbReference type="Proteomes" id="UP000001784"/>
    </source>
</evidence>
<gene>
    <name evidence="1" type="ordered locus">Sfum_2049</name>
</gene>
<proteinExistence type="predicted"/>
<protein>
    <recommendedName>
        <fullName evidence="3">Membrane-anchored protein</fullName>
    </recommendedName>
</protein>
<dbReference type="OrthoDB" id="4868247at2"/>
<keyword evidence="2" id="KW-1185">Reference proteome</keyword>
<dbReference type="Proteomes" id="UP000001784">
    <property type="component" value="Chromosome"/>
</dbReference>
<dbReference type="RefSeq" id="WP_011698901.1">
    <property type="nucleotide sequence ID" value="NC_008554.1"/>
</dbReference>
<dbReference type="STRING" id="335543.Sfum_2049"/>
<dbReference type="KEGG" id="sfu:Sfum_2049"/>
<dbReference type="AlphaFoldDB" id="A0LJY0"/>
<dbReference type="eggNOG" id="COG4929">
    <property type="taxonomic scope" value="Bacteria"/>
</dbReference>
<sequence length="166" mass="18576" precursor="true">MRKAIALLMGAVVLAVANYAIYERERIIREGRVALLELAPVDPRSLMQGDYMALRFKAATDAFGSGQVREEVRDGRIVLKPDARGVASFVRLDVGGPLAPDEFLMRYRVRDRQVKFATNAFFFQEGHADRYETARYGEFRVAADGDAILTGLRGKDLEPLGEAPRR</sequence>
<evidence type="ECO:0000313" key="1">
    <source>
        <dbReference type="EMBL" id="ABK17732.1"/>
    </source>
</evidence>
<dbReference type="InterPro" id="IPR025833">
    <property type="entry name" value="GDYXXLXY"/>
</dbReference>
<evidence type="ECO:0008006" key="3">
    <source>
        <dbReference type="Google" id="ProtNLM"/>
    </source>
</evidence>
<name>A0LJY0_SYNFM</name>
<dbReference type="EMBL" id="CP000478">
    <property type="protein sequence ID" value="ABK17732.1"/>
    <property type="molecule type" value="Genomic_DNA"/>
</dbReference>